<reference evidence="2" key="1">
    <citation type="submission" date="2022-11" db="EMBL/GenBank/DDBJ databases">
        <title>Genome Resource of Sclerotinia nivalis Strain SnTB1, a Plant Pathogen Isolated from American Ginseng.</title>
        <authorList>
            <person name="Fan S."/>
        </authorList>
    </citation>
    <scope>NUCLEOTIDE SEQUENCE</scope>
    <source>
        <strain evidence="2">SnTB1</strain>
    </source>
</reference>
<dbReference type="Proteomes" id="UP001152300">
    <property type="component" value="Unassembled WGS sequence"/>
</dbReference>
<feature type="compositionally biased region" description="Polar residues" evidence="1">
    <location>
        <begin position="61"/>
        <end position="81"/>
    </location>
</feature>
<dbReference type="AlphaFoldDB" id="A0A9X0ATT0"/>
<feature type="region of interest" description="Disordered" evidence="1">
    <location>
        <begin position="1"/>
        <end position="108"/>
    </location>
</feature>
<keyword evidence="3" id="KW-1185">Reference proteome</keyword>
<comment type="caution">
    <text evidence="2">The sequence shown here is derived from an EMBL/GenBank/DDBJ whole genome shotgun (WGS) entry which is preliminary data.</text>
</comment>
<organism evidence="2 3">
    <name type="scientific">Sclerotinia nivalis</name>
    <dbReference type="NCBI Taxonomy" id="352851"/>
    <lineage>
        <taxon>Eukaryota</taxon>
        <taxon>Fungi</taxon>
        <taxon>Dikarya</taxon>
        <taxon>Ascomycota</taxon>
        <taxon>Pezizomycotina</taxon>
        <taxon>Leotiomycetes</taxon>
        <taxon>Helotiales</taxon>
        <taxon>Sclerotiniaceae</taxon>
        <taxon>Sclerotinia</taxon>
    </lineage>
</organism>
<protein>
    <submittedName>
        <fullName evidence="2">Uncharacterized protein</fullName>
    </submittedName>
</protein>
<evidence type="ECO:0000313" key="2">
    <source>
        <dbReference type="EMBL" id="KAJ8068735.1"/>
    </source>
</evidence>
<accession>A0A9X0ATT0</accession>
<evidence type="ECO:0000313" key="3">
    <source>
        <dbReference type="Proteomes" id="UP001152300"/>
    </source>
</evidence>
<evidence type="ECO:0000256" key="1">
    <source>
        <dbReference type="SAM" id="MobiDB-lite"/>
    </source>
</evidence>
<name>A0A9X0ATT0_9HELO</name>
<gene>
    <name evidence="2" type="ORF">OCU04_002432</name>
</gene>
<proteinExistence type="predicted"/>
<feature type="compositionally biased region" description="Polar residues" evidence="1">
    <location>
        <begin position="1"/>
        <end position="10"/>
    </location>
</feature>
<dbReference type="EMBL" id="JAPEIS010000002">
    <property type="protein sequence ID" value="KAJ8068735.1"/>
    <property type="molecule type" value="Genomic_DNA"/>
</dbReference>
<sequence>MASGNNNFSERSPILGNKNYFEDRQDDRSEGNLFDLRAPGSSDTVRGVHSRPCHPPLAADQSVSTTTTVDPEQQPRYSSPEYQPASPNIWERYPSLAGFPSPEDQPSE</sequence>
<feature type="compositionally biased region" description="Basic and acidic residues" evidence="1">
    <location>
        <begin position="20"/>
        <end position="30"/>
    </location>
</feature>